<dbReference type="GO" id="GO:0005886">
    <property type="term" value="C:plasma membrane"/>
    <property type="evidence" value="ECO:0007669"/>
    <property type="project" value="UniProtKB-SubCell"/>
</dbReference>
<evidence type="ECO:0000313" key="8">
    <source>
        <dbReference type="EMBL" id="MDY5153356.1"/>
    </source>
</evidence>
<evidence type="ECO:0000313" key="10">
    <source>
        <dbReference type="EMBL" id="VDG76124.1"/>
    </source>
</evidence>
<dbReference type="Pfam" id="PF01914">
    <property type="entry name" value="MarC"/>
    <property type="match status" value="1"/>
</dbReference>
<dbReference type="PATRIC" id="fig|1657.3.peg.498"/>
<dbReference type="OrthoDB" id="21094at2"/>
<comment type="caution">
    <text evidence="7">Lacks conserved residue(s) required for the propagation of feature annotation.</text>
</comment>
<keyword evidence="6 7" id="KW-0472">Membrane</keyword>
<keyword evidence="3" id="KW-1003">Cell membrane</keyword>
<dbReference type="NCBIfam" id="TIGR00427">
    <property type="entry name" value="NAAT family transporter"/>
    <property type="match status" value="1"/>
</dbReference>
<name>A0A0K9EUG6_9ACTO</name>
<dbReference type="Proteomes" id="UP000269974">
    <property type="component" value="Unassembled WGS sequence"/>
</dbReference>
<dbReference type="EMBL" id="FNAU01000010">
    <property type="protein sequence ID" value="SDE48858.1"/>
    <property type="molecule type" value="Genomic_DNA"/>
</dbReference>
<evidence type="ECO:0000313" key="11">
    <source>
        <dbReference type="Proteomes" id="UP000182744"/>
    </source>
</evidence>
<accession>A0A0K9EUG6</accession>
<feature type="transmembrane region" description="Helical" evidence="7">
    <location>
        <begin position="109"/>
        <end position="132"/>
    </location>
</feature>
<keyword evidence="11" id="KW-1185">Reference proteome</keyword>
<keyword evidence="4 7" id="KW-0812">Transmembrane</keyword>
<protein>
    <recommendedName>
        <fullName evidence="7">UPF0056 membrane protein</fullName>
    </recommendedName>
</protein>
<feature type="transmembrane region" description="Helical" evidence="7">
    <location>
        <begin position="68"/>
        <end position="89"/>
    </location>
</feature>
<dbReference type="RefSeq" id="WP_049619292.1">
    <property type="nucleotide sequence ID" value="NZ_FNAU01000010.1"/>
</dbReference>
<keyword evidence="5 7" id="KW-1133">Transmembrane helix</keyword>
<dbReference type="STRING" id="1657.ACU20_02910"/>
<evidence type="ECO:0000256" key="4">
    <source>
        <dbReference type="ARBA" id="ARBA00022692"/>
    </source>
</evidence>
<feature type="transmembrane region" description="Helical" evidence="7">
    <location>
        <begin position="187"/>
        <end position="208"/>
    </location>
</feature>
<feature type="transmembrane region" description="Helical" evidence="7">
    <location>
        <begin position="144"/>
        <end position="167"/>
    </location>
</feature>
<evidence type="ECO:0000256" key="2">
    <source>
        <dbReference type="ARBA" id="ARBA00009784"/>
    </source>
</evidence>
<reference evidence="9" key="2">
    <citation type="submission" date="2016-10" db="EMBL/GenBank/DDBJ databases">
        <authorList>
            <person name="Varghese N."/>
            <person name="Submissions S."/>
        </authorList>
    </citation>
    <scope>NUCLEOTIDE SEQUENCE</scope>
    <source>
        <strain evidence="9">DSM 20639</strain>
    </source>
</reference>
<dbReference type="EMBL" id="JAWNFU010000002">
    <property type="protein sequence ID" value="MDY5153356.1"/>
    <property type="molecule type" value="Genomic_DNA"/>
</dbReference>
<evidence type="ECO:0000256" key="7">
    <source>
        <dbReference type="RuleBase" id="RU362048"/>
    </source>
</evidence>
<evidence type="ECO:0000256" key="5">
    <source>
        <dbReference type="ARBA" id="ARBA00022989"/>
    </source>
</evidence>
<comment type="subcellular location">
    <subcellularLocation>
        <location evidence="1 7">Cell membrane</location>
        <topology evidence="1 7">Multi-pass membrane protein</topology>
    </subcellularLocation>
</comment>
<dbReference type="PANTHER" id="PTHR33508">
    <property type="entry name" value="UPF0056 MEMBRANE PROTEIN YHCE"/>
    <property type="match status" value="1"/>
</dbReference>
<reference evidence="11" key="1">
    <citation type="submission" date="2016-10" db="EMBL/GenBank/DDBJ databases">
        <authorList>
            <person name="Varghese N."/>
        </authorList>
    </citation>
    <scope>NUCLEOTIDE SEQUENCE [LARGE SCALE GENOMIC DNA]</scope>
    <source>
        <strain evidence="11">DSM 20639</strain>
    </source>
</reference>
<dbReference type="AlphaFoldDB" id="A0A0K9EUG6"/>
<dbReference type="Proteomes" id="UP000182744">
    <property type="component" value="Unassembled WGS sequence"/>
</dbReference>
<dbReference type="EMBL" id="UYIO01000001">
    <property type="protein sequence ID" value="VDG76124.1"/>
    <property type="molecule type" value="Genomic_DNA"/>
</dbReference>
<feature type="transmembrane region" description="Helical" evidence="7">
    <location>
        <begin position="43"/>
        <end position="61"/>
    </location>
</feature>
<reference evidence="10 12" key="3">
    <citation type="submission" date="2018-11" db="EMBL/GenBank/DDBJ databases">
        <authorList>
            <consortium name="Pathogen Informatics"/>
        </authorList>
    </citation>
    <scope>NUCLEOTIDE SEQUENCE [LARGE SCALE GENOMIC DNA]</scope>
    <source>
        <strain evidence="10 12">NCTC10327</strain>
    </source>
</reference>
<proteinExistence type="inferred from homology"/>
<evidence type="ECO:0000313" key="12">
    <source>
        <dbReference type="Proteomes" id="UP000269974"/>
    </source>
</evidence>
<dbReference type="InterPro" id="IPR002771">
    <property type="entry name" value="Multi_antbiot-R_MarC"/>
</dbReference>
<evidence type="ECO:0000313" key="9">
    <source>
        <dbReference type="EMBL" id="SDE48858.1"/>
    </source>
</evidence>
<sequence length="210" mass="22159">MTFDVELFLTTFATLLVIADPFGNLPVFLALTQRNTRSERNRIGWQSVLTSAIVLATFGLFGRFILDLLGISVEAMQISGGILLLLVSLQLMSGSTEKEPTPEQTKVNVALVPLGVPLMAGPGAIVAIMIAVQDARTSSFGAVGGMLAVGAAFIILHLVELIVFRFANPLHRLLGEGGTVFLTRISGMLLSAISVQLIISGILGVIAAQS</sequence>
<comment type="similarity">
    <text evidence="2 7">Belongs to the UPF0056 (MarC) family.</text>
</comment>
<organism evidence="10 12">
    <name type="scientific">Actinobaculum suis</name>
    <dbReference type="NCBI Taxonomy" id="1657"/>
    <lineage>
        <taxon>Bacteria</taxon>
        <taxon>Bacillati</taxon>
        <taxon>Actinomycetota</taxon>
        <taxon>Actinomycetes</taxon>
        <taxon>Actinomycetales</taxon>
        <taxon>Actinomycetaceae</taxon>
        <taxon>Actinobaculum</taxon>
    </lineage>
</organism>
<gene>
    <name evidence="10" type="primary">marC</name>
    <name evidence="10" type="ORF">NCTC10327_00794</name>
    <name evidence="8" type="ORF">R6G71_04755</name>
    <name evidence="9" type="ORF">SAMN05421878_11069</name>
</gene>
<evidence type="ECO:0000256" key="6">
    <source>
        <dbReference type="ARBA" id="ARBA00023136"/>
    </source>
</evidence>
<dbReference type="PANTHER" id="PTHR33508:SF1">
    <property type="entry name" value="UPF0056 MEMBRANE PROTEIN YHCE"/>
    <property type="match status" value="1"/>
</dbReference>
<reference evidence="8" key="4">
    <citation type="submission" date="2023-10" db="EMBL/GenBank/DDBJ databases">
        <title>Whole Genome based description of the genera Actinobaculum and Actinotignum reveals a complex phylogenetic relationship within the species included in the genus Actinotignum.</title>
        <authorList>
            <person name="Jensen C.S."/>
            <person name="Dargis R."/>
            <person name="Kemp M."/>
            <person name="Christensen J.J."/>
        </authorList>
    </citation>
    <scope>NUCLEOTIDE SEQUENCE</scope>
    <source>
        <strain evidence="8">Actinobaculum_suis_CCUG19206T</strain>
    </source>
</reference>
<dbReference type="Proteomes" id="UP001273799">
    <property type="component" value="Unassembled WGS sequence"/>
</dbReference>
<evidence type="ECO:0000256" key="3">
    <source>
        <dbReference type="ARBA" id="ARBA00022475"/>
    </source>
</evidence>
<evidence type="ECO:0000256" key="1">
    <source>
        <dbReference type="ARBA" id="ARBA00004651"/>
    </source>
</evidence>